<sequence>MKKLVKKPVFKKNQMIITALAGMIAIAGYLNYAGTDVNPSLLSVDSEAVEDVAETDLAQDISAEDTYALTGEVDEGSQDIASLDENEDGDVAVEEGTDAGQTVMASTTVGVGLVSEAKVTREQNRSRNKEILMELINSTHITDEQKQSAIDEMVAMTDAAEKELAAETLLTAQGFDEVVVSINDACADVVVSSSQVSDAERAQIEDVVKRKTGIEAANITITPVTAE</sequence>
<dbReference type="EMBL" id="JAJEPS010000002">
    <property type="protein sequence ID" value="MCC2125193.1"/>
    <property type="molecule type" value="Genomic_DNA"/>
</dbReference>
<evidence type="ECO:0000313" key="2">
    <source>
        <dbReference type="Proteomes" id="UP001198220"/>
    </source>
</evidence>
<protein>
    <submittedName>
        <fullName evidence="1">SpoIIIAH-like family protein</fullName>
    </submittedName>
</protein>
<dbReference type="RefSeq" id="WP_308458664.1">
    <property type="nucleotide sequence ID" value="NZ_JAJEPS010000002.1"/>
</dbReference>
<proteinExistence type="predicted"/>
<reference evidence="1 2" key="1">
    <citation type="submission" date="2021-10" db="EMBL/GenBank/DDBJ databases">
        <title>Anaerobic single-cell dispensing facilitates the cultivation of human gut bacteria.</title>
        <authorList>
            <person name="Afrizal A."/>
        </authorList>
    </citation>
    <scope>NUCLEOTIDE SEQUENCE [LARGE SCALE GENOMIC DNA]</scope>
    <source>
        <strain evidence="1 2">CLA-AA-H276</strain>
    </source>
</reference>
<gene>
    <name evidence="1" type="ORF">LKD36_03255</name>
</gene>
<dbReference type="Proteomes" id="UP001198220">
    <property type="component" value="Unassembled WGS sequence"/>
</dbReference>
<dbReference type="Gene3D" id="1.10.287.4300">
    <property type="entry name" value="Stage III sporulation protein AH-like"/>
    <property type="match status" value="1"/>
</dbReference>
<evidence type="ECO:0000313" key="1">
    <source>
        <dbReference type="EMBL" id="MCC2125193.1"/>
    </source>
</evidence>
<comment type="caution">
    <text evidence="1">The sequence shown here is derived from an EMBL/GenBank/DDBJ whole genome shotgun (WGS) entry which is preliminary data.</text>
</comment>
<dbReference type="InterPro" id="IPR038503">
    <property type="entry name" value="SpoIIIAH_sf"/>
</dbReference>
<dbReference type="AlphaFoldDB" id="A0AAE3D923"/>
<organism evidence="1 2">
    <name type="scientific">Hominiventricola filiformis</name>
    <dbReference type="NCBI Taxonomy" id="2885352"/>
    <lineage>
        <taxon>Bacteria</taxon>
        <taxon>Bacillati</taxon>
        <taxon>Bacillota</taxon>
        <taxon>Clostridia</taxon>
        <taxon>Lachnospirales</taxon>
        <taxon>Lachnospiraceae</taxon>
        <taxon>Hominiventricola</taxon>
    </lineage>
</organism>
<dbReference type="InterPro" id="IPR024232">
    <property type="entry name" value="SpoIIIAH"/>
</dbReference>
<keyword evidence="2" id="KW-1185">Reference proteome</keyword>
<dbReference type="Pfam" id="PF12685">
    <property type="entry name" value="SpoIIIAH"/>
    <property type="match status" value="1"/>
</dbReference>
<name>A0AAE3D923_9FIRM</name>
<accession>A0AAE3D923</accession>